<evidence type="ECO:0000256" key="1">
    <source>
        <dbReference type="SAM" id="MobiDB-lite"/>
    </source>
</evidence>
<dbReference type="InterPro" id="IPR046521">
    <property type="entry name" value="DUF6698"/>
</dbReference>
<comment type="caution">
    <text evidence="2">The sequence shown here is derived from an EMBL/GenBank/DDBJ whole genome shotgun (WGS) entry which is preliminary data.</text>
</comment>
<evidence type="ECO:0000313" key="2">
    <source>
        <dbReference type="EMBL" id="KAJ3569578.1"/>
    </source>
</evidence>
<feature type="region of interest" description="Disordered" evidence="1">
    <location>
        <begin position="89"/>
        <end position="114"/>
    </location>
</feature>
<protein>
    <submittedName>
        <fullName evidence="2">Uncharacterized protein</fullName>
    </submittedName>
</protein>
<keyword evidence="3" id="KW-1185">Reference proteome</keyword>
<feature type="compositionally biased region" description="Basic and acidic residues" evidence="1">
    <location>
        <begin position="103"/>
        <end position="114"/>
    </location>
</feature>
<dbReference type="AlphaFoldDB" id="A0AAD5VTT1"/>
<proteinExistence type="predicted"/>
<name>A0AAD5VTT1_9AGAR</name>
<evidence type="ECO:0000313" key="3">
    <source>
        <dbReference type="Proteomes" id="UP001213000"/>
    </source>
</evidence>
<reference evidence="2" key="1">
    <citation type="submission" date="2022-07" db="EMBL/GenBank/DDBJ databases">
        <title>Genome Sequence of Leucocoprinus birnbaumii.</title>
        <authorList>
            <person name="Buettner E."/>
        </authorList>
    </citation>
    <scope>NUCLEOTIDE SEQUENCE</scope>
    <source>
        <strain evidence="2">VT141</strain>
    </source>
</reference>
<feature type="region of interest" description="Disordered" evidence="1">
    <location>
        <begin position="506"/>
        <end position="530"/>
    </location>
</feature>
<dbReference type="Pfam" id="PF20414">
    <property type="entry name" value="DUF6698"/>
    <property type="match status" value="1"/>
</dbReference>
<dbReference type="Proteomes" id="UP001213000">
    <property type="component" value="Unassembled WGS sequence"/>
</dbReference>
<sequence>MLANNTMSNPWSNLTPLPLTREFVSLLPDGTLEHQLAILPFDPLASTPDAHHPLVRTYAAWDVTMIGAGNGPEAADEELGEEMTATEIDSGSNRGADIVNDTVPDRNKQDADKIIPDSDDCNYMFDSDVDASAYFIELFKDLDMQDNATGVTASNSVCVDENIIETVNTLFGTSTPPCARRIRANSLNFPPPPPIRRIRRIGSVPLGDYERSVFEPCLHHEDLFAAFTPTSVSDGMDGTAHFACRPLPILHHLLHPLPPLEDKIASLERQLQERNQQLAAATSAKKKRVVTTQTLGRGIRRLVSCFGGILTMTGEADRRMLPEGFNDPEIENLTLEEEEDLKRTRDRLFTGFTLLLNLVPQITTVLQSPDLTALTTYATKLQDGANSARSDDISRIKTDLVFWLRKRCGADPLSPENRDNRGLQHDVCGRLLCPIDFDWDDEDVRAAIRNGTSTFNINDSFFLRCLYKNEAGDPNDLQAGFLRHSLLLKTFRAIFLSKDDLENHFSTEAESSTQQPSRRRTKQRGPTRPNVASILKMNGKVTGRSIAYTAVILVFNLTDAVQWTECHNGFDFRAFYEFLVDYFEEPQDTSSRRHVNALLQYWNKSVFPDRVSGGDTRASGRRMALQRSGGDASAA</sequence>
<organism evidence="2 3">
    <name type="scientific">Leucocoprinus birnbaumii</name>
    <dbReference type="NCBI Taxonomy" id="56174"/>
    <lineage>
        <taxon>Eukaryota</taxon>
        <taxon>Fungi</taxon>
        <taxon>Dikarya</taxon>
        <taxon>Basidiomycota</taxon>
        <taxon>Agaricomycotina</taxon>
        <taxon>Agaricomycetes</taxon>
        <taxon>Agaricomycetidae</taxon>
        <taxon>Agaricales</taxon>
        <taxon>Agaricineae</taxon>
        <taxon>Agaricaceae</taxon>
        <taxon>Leucocoprinus</taxon>
    </lineage>
</organism>
<accession>A0AAD5VTT1</accession>
<feature type="region of interest" description="Disordered" evidence="1">
    <location>
        <begin position="613"/>
        <end position="635"/>
    </location>
</feature>
<gene>
    <name evidence="2" type="ORF">NP233_g4961</name>
</gene>
<dbReference type="EMBL" id="JANIEX010000280">
    <property type="protein sequence ID" value="KAJ3569578.1"/>
    <property type="molecule type" value="Genomic_DNA"/>
</dbReference>